<comment type="similarity">
    <text evidence="4">Belongs to the WD repeat coronin family.</text>
</comment>
<dbReference type="SUPFAM" id="SSF50978">
    <property type="entry name" value="WD40 repeat-like"/>
    <property type="match status" value="1"/>
</dbReference>
<evidence type="ECO:0000259" key="6">
    <source>
        <dbReference type="SMART" id="SM01166"/>
    </source>
</evidence>
<dbReference type="PANTHER" id="PTHR10856">
    <property type="entry name" value="CORONIN"/>
    <property type="match status" value="1"/>
</dbReference>
<dbReference type="OrthoDB" id="1850764at2759"/>
<dbReference type="InterPro" id="IPR015048">
    <property type="entry name" value="DUF1899"/>
</dbReference>
<dbReference type="Proteomes" id="UP000039865">
    <property type="component" value="Unassembled WGS sequence"/>
</dbReference>
<keyword evidence="8" id="KW-1185">Reference proteome</keyword>
<keyword evidence="2 4" id="KW-0677">Repeat</keyword>
<dbReference type="InterPro" id="IPR015505">
    <property type="entry name" value="Coronin"/>
</dbReference>
<protein>
    <recommendedName>
        <fullName evidence="4">Coronin</fullName>
    </recommendedName>
</protein>
<feature type="domain" description="DUF1899" evidence="6">
    <location>
        <begin position="6"/>
        <end position="66"/>
    </location>
</feature>
<dbReference type="SMART" id="SM01166">
    <property type="entry name" value="DUF1899"/>
    <property type="match status" value="1"/>
</dbReference>
<dbReference type="InParanoid" id="A0A078B836"/>
<feature type="repeat" description="WD" evidence="3">
    <location>
        <begin position="125"/>
        <end position="167"/>
    </location>
</feature>
<feature type="region of interest" description="Disordered" evidence="5">
    <location>
        <begin position="498"/>
        <end position="525"/>
    </location>
</feature>
<dbReference type="Pfam" id="PF00400">
    <property type="entry name" value="WD40"/>
    <property type="match status" value="2"/>
</dbReference>
<dbReference type="AlphaFoldDB" id="A0A078B836"/>
<dbReference type="PROSITE" id="PS50082">
    <property type="entry name" value="WD_REPEATS_2"/>
    <property type="match status" value="2"/>
</dbReference>
<feature type="compositionally biased region" description="Polar residues" evidence="5">
    <location>
        <begin position="498"/>
        <end position="513"/>
    </location>
</feature>
<dbReference type="InterPro" id="IPR019775">
    <property type="entry name" value="WD40_repeat_CS"/>
</dbReference>
<name>A0A078B836_STYLE</name>
<dbReference type="PANTHER" id="PTHR10856:SF0">
    <property type="entry name" value="CORONIN"/>
    <property type="match status" value="1"/>
</dbReference>
<evidence type="ECO:0000256" key="1">
    <source>
        <dbReference type="ARBA" id="ARBA00022574"/>
    </source>
</evidence>
<gene>
    <name evidence="7" type="primary">Contig3552.g3790</name>
    <name evidence="7" type="ORF">STYLEM_18575</name>
</gene>
<dbReference type="InterPro" id="IPR036322">
    <property type="entry name" value="WD40_repeat_dom_sf"/>
</dbReference>
<feature type="compositionally biased region" description="Low complexity" evidence="5">
    <location>
        <begin position="416"/>
        <end position="434"/>
    </location>
</feature>
<accession>A0A078B836</accession>
<dbReference type="EMBL" id="CCKQ01017550">
    <property type="protein sequence ID" value="CDW89442.1"/>
    <property type="molecule type" value="Genomic_DNA"/>
</dbReference>
<dbReference type="InterPro" id="IPR001680">
    <property type="entry name" value="WD40_rpt"/>
</dbReference>
<dbReference type="OMA" id="EREMAIW"/>
<dbReference type="FunCoup" id="A0A078B836">
    <property type="interactions" value="41"/>
</dbReference>
<dbReference type="SMART" id="SM01167">
    <property type="entry name" value="DUF1900"/>
    <property type="match status" value="1"/>
</dbReference>
<feature type="region of interest" description="Disordered" evidence="5">
    <location>
        <begin position="413"/>
        <end position="434"/>
    </location>
</feature>
<evidence type="ECO:0000256" key="3">
    <source>
        <dbReference type="PROSITE-ProRule" id="PRU00221"/>
    </source>
</evidence>
<organism evidence="7 8">
    <name type="scientific">Stylonychia lemnae</name>
    <name type="common">Ciliate</name>
    <dbReference type="NCBI Taxonomy" id="5949"/>
    <lineage>
        <taxon>Eukaryota</taxon>
        <taxon>Sar</taxon>
        <taxon>Alveolata</taxon>
        <taxon>Ciliophora</taxon>
        <taxon>Intramacronucleata</taxon>
        <taxon>Spirotrichea</taxon>
        <taxon>Stichotrichia</taxon>
        <taxon>Sporadotrichida</taxon>
        <taxon>Oxytrichidae</taxon>
        <taxon>Stylonychinae</taxon>
        <taxon>Stylonychia</taxon>
    </lineage>
</organism>
<dbReference type="Gene3D" id="2.130.10.10">
    <property type="entry name" value="YVTN repeat-like/Quinoprotein amine dehydrogenase"/>
    <property type="match status" value="1"/>
</dbReference>
<proteinExistence type="inferred from homology"/>
<evidence type="ECO:0000256" key="5">
    <source>
        <dbReference type="SAM" id="MobiDB-lite"/>
    </source>
</evidence>
<feature type="repeat" description="WD" evidence="3">
    <location>
        <begin position="75"/>
        <end position="107"/>
    </location>
</feature>
<dbReference type="PROSITE" id="PS00678">
    <property type="entry name" value="WD_REPEATS_1"/>
    <property type="match status" value="1"/>
</dbReference>
<evidence type="ECO:0000313" key="7">
    <source>
        <dbReference type="EMBL" id="CDW89442.1"/>
    </source>
</evidence>
<dbReference type="Pfam" id="PF08953">
    <property type="entry name" value="DUF1899"/>
    <property type="match status" value="1"/>
</dbReference>
<evidence type="ECO:0000313" key="8">
    <source>
        <dbReference type="Proteomes" id="UP000039865"/>
    </source>
</evidence>
<reference evidence="7 8" key="1">
    <citation type="submission" date="2014-06" db="EMBL/GenBank/DDBJ databases">
        <authorList>
            <person name="Swart Estienne"/>
        </authorList>
    </citation>
    <scope>NUCLEOTIDE SEQUENCE [LARGE SCALE GENOMIC DNA]</scope>
    <source>
        <strain evidence="7 8">130c</strain>
    </source>
</reference>
<dbReference type="PROSITE" id="PS50294">
    <property type="entry name" value="WD_REPEATS_REGION"/>
    <property type="match status" value="2"/>
</dbReference>
<dbReference type="SMART" id="SM00320">
    <property type="entry name" value="WD40"/>
    <property type="match status" value="3"/>
</dbReference>
<dbReference type="GO" id="GO:0051015">
    <property type="term" value="F:actin filament binding"/>
    <property type="evidence" value="ECO:0007669"/>
    <property type="project" value="TreeGrafter"/>
</dbReference>
<evidence type="ECO:0000256" key="2">
    <source>
        <dbReference type="ARBA" id="ARBA00022737"/>
    </source>
</evidence>
<dbReference type="GO" id="GO:0007015">
    <property type="term" value="P:actin filament organization"/>
    <property type="evidence" value="ECO:0007669"/>
    <property type="project" value="TreeGrafter"/>
</dbReference>
<evidence type="ECO:0000256" key="4">
    <source>
        <dbReference type="RuleBase" id="RU280818"/>
    </source>
</evidence>
<dbReference type="Pfam" id="PF16300">
    <property type="entry name" value="WD40_4"/>
    <property type="match status" value="1"/>
</dbReference>
<dbReference type="Gene3D" id="1.20.5.1700">
    <property type="match status" value="1"/>
</dbReference>
<sequence>MMKGTSVESKYKYMLGEASKDRFEGINLSDAASESNFIRSNGVFTAIPWKSGGGGVIAVMKAYEYKRLEADLPLIKGHAGPIVDFDFSPFNDNLFATASEDGSIKLWVIPEDGITQDTSDCDAELRGHSRKLIFSKFHPSSDYTLASSSADCTIRIWDISQQRCALTYDDIKQTTTGLEWSQNGSLLGAMTKNRTLNVFDPRKEGSALSANTHEGARPQKLCWLGDNQTIFTAGFSKVAEREYSVWDIRDMSQPLIKKRLDEYAGIPFTFFDDDAKVLYIAGKGESQISFFQYSPESPNIVDYLHAYKGKEPQKGFSFMPKRCVDVMTCEVARGVRLTAKTVEYVYFKVPRKAGNFQADLFPPCRSGEPATKFEEYWTGIDKEPLRQEMRPETHHQEHAAQIQRRSTFMAKLGDKSGNSVSASGSSLGGSSNNQQNVIEELKQEIETLTVRCEKLSDQLKLSNNQLTEVTEQASSSRQEVTELEYRIQSLQEENTQLKDQLTQYQAPQTSSEQQQEKSDLYSFDS</sequence>
<keyword evidence="1 3" id="KW-0853">WD repeat</keyword>
<dbReference type="InterPro" id="IPR015943">
    <property type="entry name" value="WD40/YVTN_repeat-like_dom_sf"/>
</dbReference>